<proteinExistence type="predicted"/>
<dbReference type="InterPro" id="IPR002104">
    <property type="entry name" value="Integrase_catalytic"/>
</dbReference>
<reference evidence="5" key="1">
    <citation type="submission" date="2020-10" db="EMBL/GenBank/DDBJ databases">
        <title>Paenihalocynthiibacter styelae gen. nov., sp. nov., isolated from stalked sea squirt Styela clava.</title>
        <authorList>
            <person name="Kim Y.-O."/>
            <person name="Yoon J.-H."/>
        </authorList>
    </citation>
    <scope>NUCLEOTIDE SEQUENCE</scope>
    <source>
        <strain evidence="5">MYP1-1</strain>
    </source>
</reference>
<dbReference type="AlphaFoldDB" id="A0A8J7IC82"/>
<name>A0A8J7IC82_9RHOB</name>
<dbReference type="InterPro" id="IPR013762">
    <property type="entry name" value="Integrase-like_cat_sf"/>
</dbReference>
<protein>
    <submittedName>
        <fullName evidence="5">Tyrosine-type recombinase/integrase</fullName>
    </submittedName>
</protein>
<dbReference type="Gene3D" id="1.10.443.10">
    <property type="entry name" value="Intergrase catalytic core"/>
    <property type="match status" value="1"/>
</dbReference>
<evidence type="ECO:0000259" key="4">
    <source>
        <dbReference type="Pfam" id="PF00589"/>
    </source>
</evidence>
<dbReference type="InterPro" id="IPR010998">
    <property type="entry name" value="Integrase_recombinase_N"/>
</dbReference>
<evidence type="ECO:0000313" key="5">
    <source>
        <dbReference type="EMBL" id="MBI1492434.1"/>
    </source>
</evidence>
<dbReference type="SUPFAM" id="SSF56349">
    <property type="entry name" value="DNA breaking-rejoining enzymes"/>
    <property type="match status" value="1"/>
</dbReference>
<keyword evidence="1" id="KW-0238">DNA-binding</keyword>
<dbReference type="RefSeq" id="WP_228847352.1">
    <property type="nucleotide sequence ID" value="NZ_JADCKQ010000001.1"/>
</dbReference>
<evidence type="ECO:0000256" key="3">
    <source>
        <dbReference type="SAM" id="MobiDB-lite"/>
    </source>
</evidence>
<accession>A0A8J7IC82</accession>
<dbReference type="Pfam" id="PF00589">
    <property type="entry name" value="Phage_integrase"/>
    <property type="match status" value="1"/>
</dbReference>
<dbReference type="Gene3D" id="1.10.150.130">
    <property type="match status" value="1"/>
</dbReference>
<keyword evidence="2" id="KW-0233">DNA recombination</keyword>
<dbReference type="EMBL" id="JADCKQ010000001">
    <property type="protein sequence ID" value="MBI1492434.1"/>
    <property type="molecule type" value="Genomic_DNA"/>
</dbReference>
<dbReference type="InterPro" id="IPR011010">
    <property type="entry name" value="DNA_brk_join_enz"/>
</dbReference>
<dbReference type="GO" id="GO:0006310">
    <property type="term" value="P:DNA recombination"/>
    <property type="evidence" value="ECO:0007669"/>
    <property type="project" value="UniProtKB-KW"/>
</dbReference>
<feature type="compositionally biased region" description="Polar residues" evidence="3">
    <location>
        <begin position="217"/>
        <end position="231"/>
    </location>
</feature>
<dbReference type="Proteomes" id="UP000640583">
    <property type="component" value="Unassembled WGS sequence"/>
</dbReference>
<evidence type="ECO:0000256" key="1">
    <source>
        <dbReference type="ARBA" id="ARBA00023125"/>
    </source>
</evidence>
<keyword evidence="6" id="KW-1185">Reference proteome</keyword>
<evidence type="ECO:0000256" key="2">
    <source>
        <dbReference type="ARBA" id="ARBA00023172"/>
    </source>
</evidence>
<comment type="caution">
    <text evidence="5">The sequence shown here is derived from an EMBL/GenBank/DDBJ whole genome shotgun (WGS) entry which is preliminary data.</text>
</comment>
<feature type="domain" description="Tyr recombinase" evidence="4">
    <location>
        <begin position="495"/>
        <end position="636"/>
    </location>
</feature>
<dbReference type="GO" id="GO:0003677">
    <property type="term" value="F:DNA binding"/>
    <property type="evidence" value="ECO:0007669"/>
    <property type="project" value="UniProtKB-KW"/>
</dbReference>
<gene>
    <name evidence="5" type="ORF">H1D41_02155</name>
</gene>
<dbReference type="GO" id="GO:0015074">
    <property type="term" value="P:DNA integration"/>
    <property type="evidence" value="ECO:0007669"/>
    <property type="project" value="InterPro"/>
</dbReference>
<sequence>MALKQPHLELRPTGFFWRRRVPAHAKMRFIPAFFCFPLKTQVIREAAVVARRLTAISDICFYAEIDMSPDIMTNILTTYASLEIEASDRLRALTGPRSRQAAETALAVEAASRAALHDAIFLCDKSPALDPIRVTAQHLGITLDEKEEDFFVLADKMLRLLIELSDEKDRRARGVFSDTQPYLQMALQVPQPIPAAPSQVPVSASEAPIVNDKQETLPAQTQSATSSNEDSAITAAEAPAEEERQKDEVFFEREGLKVSVQTAKNPPAHVLDGSDGGVLDLWDSWFEYKKNGLRQEGSYIYEDEKLAEKFKKDAGTVQSTRKIISDMIGNKPIHHVTDEEWAAFNNLLFKLPKNHGKSPLDKEQHCFEIIEREQKKKEREQRKAEIKIQKERIGKDEAEALREKANFKTIAPRTVQRHQGNLRSALNHAVDLGVISHNSFKPFVLSEKAIDELRNARPETTRMLWLGEFKDLLGKDKWTAAKTEIDDPLYWLPIIARLHGLRSEEILQLKPENIRSDSDVLFFDIERGTGQSAKSNNARRFVPIHSQLLELGFMKLVEHQKSLGKRRIFDKVNRSKSSKNTFTATFTKKFTYYRKSREIYAERLDFHALRTTFNSKMVGYAIPDTARRYMMGHRNEDVGIINYLPEGFPLKTLKELLELDQIDLSMVTRRFEKAETPRKGPYLAAQDGVKMRALKTA</sequence>
<evidence type="ECO:0000313" key="6">
    <source>
        <dbReference type="Proteomes" id="UP000640583"/>
    </source>
</evidence>
<organism evidence="5 6">
    <name type="scientific">Halocynthiibacter styelae</name>
    <dbReference type="NCBI Taxonomy" id="2761955"/>
    <lineage>
        <taxon>Bacteria</taxon>
        <taxon>Pseudomonadati</taxon>
        <taxon>Pseudomonadota</taxon>
        <taxon>Alphaproteobacteria</taxon>
        <taxon>Rhodobacterales</taxon>
        <taxon>Paracoccaceae</taxon>
        <taxon>Halocynthiibacter</taxon>
    </lineage>
</organism>
<feature type="region of interest" description="Disordered" evidence="3">
    <location>
        <begin position="209"/>
        <end position="245"/>
    </location>
</feature>